<dbReference type="PANTHER" id="PTHR31972:SF16">
    <property type="entry name" value="FAMILY PROTEIN, PUTATIVE (DUF868)-RELATED"/>
    <property type="match status" value="1"/>
</dbReference>
<dbReference type="RefSeq" id="XP_011094410.1">
    <property type="nucleotide sequence ID" value="XM_011096108.2"/>
</dbReference>
<dbReference type="Proteomes" id="UP000504604">
    <property type="component" value="Linkage group LG11"/>
</dbReference>
<name>A0A6I9UJB9_SESIN</name>
<dbReference type="Gramene" id="SIN_1012980.t">
    <property type="protein sequence ID" value="SIN_1012980.t.cds1"/>
    <property type="gene ID" value="SIN_1012980"/>
</dbReference>
<keyword evidence="1" id="KW-1185">Reference proteome</keyword>
<dbReference type="OrthoDB" id="678233at2759"/>
<dbReference type="Pfam" id="PF05910">
    <property type="entry name" value="DUF868"/>
    <property type="match status" value="1"/>
</dbReference>
<dbReference type="InParanoid" id="A0A6I9UJB9"/>
<dbReference type="InterPro" id="IPR008586">
    <property type="entry name" value="DUF868_pln"/>
</dbReference>
<evidence type="ECO:0000313" key="1">
    <source>
        <dbReference type="Proteomes" id="UP000504604"/>
    </source>
</evidence>
<dbReference type="GeneID" id="105174114"/>
<dbReference type="PANTHER" id="PTHR31972">
    <property type="entry name" value="EXPRESSED PROTEIN"/>
    <property type="match status" value="1"/>
</dbReference>
<accession>A0A6I9UJB9</accession>
<evidence type="ECO:0000313" key="2">
    <source>
        <dbReference type="RefSeq" id="XP_011094410.1"/>
    </source>
</evidence>
<organism evidence="1 2">
    <name type="scientific">Sesamum indicum</name>
    <name type="common">Oriental sesame</name>
    <name type="synonym">Sesamum orientale</name>
    <dbReference type="NCBI Taxonomy" id="4182"/>
    <lineage>
        <taxon>Eukaryota</taxon>
        <taxon>Viridiplantae</taxon>
        <taxon>Streptophyta</taxon>
        <taxon>Embryophyta</taxon>
        <taxon>Tracheophyta</taxon>
        <taxon>Spermatophyta</taxon>
        <taxon>Magnoliopsida</taxon>
        <taxon>eudicotyledons</taxon>
        <taxon>Gunneridae</taxon>
        <taxon>Pentapetalae</taxon>
        <taxon>asterids</taxon>
        <taxon>lamiids</taxon>
        <taxon>Lamiales</taxon>
        <taxon>Pedaliaceae</taxon>
        <taxon>Sesamum</taxon>
    </lineage>
</organism>
<sequence length="305" mass="34433">MKNIAICYGENAIKISDSYCSGPSTHAYTTSSHLTPSIQNAVTCVYRVKLSTEKTQFLIRLTWSNLLNQGFAISIRDYSFPSSNFSTSSRVLRKDKGTTAFQSGGFRVEVFWDLSRAKYESGPEPVTGFYVVVVVNSQLSLILGDIEQELEVKKRVSDKRVSEFSLISRSENLSGKTVYSTRAQFCETGTCHDILIKCSGEDGTVASMKNPVLSVYMDKKNVIEVKRLQWNFRGNQTIFLDGLLVDMMWDVHDWFFSPSTGCAVFMFRTRSGLDSRLWLEERSLEQNQQEKVGFSLLISACKNPD</sequence>
<dbReference type="AlphaFoldDB" id="A0A6I9UJB9"/>
<protein>
    <submittedName>
        <fullName evidence="2">Uncharacterized protein LOC105174114 isoform X1</fullName>
    </submittedName>
</protein>
<dbReference type="KEGG" id="sind:105174114"/>
<gene>
    <name evidence="2" type="primary">LOC105174114</name>
</gene>
<proteinExistence type="predicted"/>
<reference evidence="2" key="1">
    <citation type="submission" date="2025-08" db="UniProtKB">
        <authorList>
            <consortium name="RefSeq"/>
        </authorList>
    </citation>
    <scope>IDENTIFICATION</scope>
</reference>